<evidence type="ECO:0000313" key="4">
    <source>
        <dbReference type="EMBL" id="GAA3366187.1"/>
    </source>
</evidence>
<dbReference type="Gene3D" id="3.30.1490.20">
    <property type="entry name" value="ATP-grasp fold, A domain"/>
    <property type="match status" value="1"/>
</dbReference>
<dbReference type="SUPFAM" id="SSF52009">
    <property type="entry name" value="Phosphohistidine domain"/>
    <property type="match status" value="1"/>
</dbReference>
<feature type="domain" description="Pyruvate phosphate dikinase AMP/ATP-binding" evidence="2">
    <location>
        <begin position="19"/>
        <end position="323"/>
    </location>
</feature>
<gene>
    <name evidence="3" type="ORF">GCM10020366_11650</name>
    <name evidence="4" type="ORF">GCM10020366_69070</name>
</gene>
<dbReference type="PANTHER" id="PTHR43615">
    <property type="entry name" value="PHOSPHOENOLPYRUVATE SYNTHASE-RELATED"/>
    <property type="match status" value="1"/>
</dbReference>
<dbReference type="InterPro" id="IPR051549">
    <property type="entry name" value="PEP_Utilizing_Enz"/>
</dbReference>
<evidence type="ECO:0000313" key="5">
    <source>
        <dbReference type="Proteomes" id="UP001500483"/>
    </source>
</evidence>
<name>A0ABP6RIW3_9PSEU</name>
<dbReference type="Gene3D" id="3.30.470.20">
    <property type="entry name" value="ATP-grasp fold, B domain"/>
    <property type="match status" value="1"/>
</dbReference>
<dbReference type="RefSeq" id="WP_344924804.1">
    <property type="nucleotide sequence ID" value="NZ_BAAAYK010000037.1"/>
</dbReference>
<dbReference type="SUPFAM" id="SSF56059">
    <property type="entry name" value="Glutathione synthetase ATP-binding domain-like"/>
    <property type="match status" value="1"/>
</dbReference>
<dbReference type="Gene3D" id="3.50.30.10">
    <property type="entry name" value="Phosphohistidine domain"/>
    <property type="match status" value="1"/>
</dbReference>
<evidence type="ECO:0000313" key="3">
    <source>
        <dbReference type="EMBL" id="GAA3354564.1"/>
    </source>
</evidence>
<dbReference type="Pfam" id="PF01326">
    <property type="entry name" value="PPDK_N"/>
    <property type="match status" value="1"/>
</dbReference>
<evidence type="ECO:0000259" key="2">
    <source>
        <dbReference type="Pfam" id="PF01326"/>
    </source>
</evidence>
<dbReference type="EMBL" id="BAAAYK010000037">
    <property type="protein sequence ID" value="GAA3354564.1"/>
    <property type="molecule type" value="Genomic_DNA"/>
</dbReference>
<keyword evidence="5" id="KW-1185">Reference proteome</keyword>
<dbReference type="InterPro" id="IPR013815">
    <property type="entry name" value="ATP_grasp_subdomain_1"/>
</dbReference>
<dbReference type="PANTHER" id="PTHR43615:SF1">
    <property type="entry name" value="PPDK_N DOMAIN-CONTAINING PROTEIN"/>
    <property type="match status" value="1"/>
</dbReference>
<reference evidence="3" key="1">
    <citation type="journal article" date="2014" name="Int. J. Syst. Evol. Microbiol.">
        <title>Complete genome of a new Firmicutes species belonging to the dominant human colonic microbiota ('Ruminococcus bicirculans') reveals two chromosomes and a selective capacity to utilize plant glucans.</title>
        <authorList>
            <consortium name="NISC Comparative Sequencing Program"/>
            <person name="Wegmann U."/>
            <person name="Louis P."/>
            <person name="Goesmann A."/>
            <person name="Henrissat B."/>
            <person name="Duncan S.H."/>
            <person name="Flint H.J."/>
        </authorList>
    </citation>
    <scope>NUCLEOTIDE SEQUENCE</scope>
    <source>
        <strain evidence="3">JCM 9687</strain>
    </source>
</reference>
<reference evidence="5" key="2">
    <citation type="journal article" date="2019" name="Int. J. Syst. Evol. Microbiol.">
        <title>The Global Catalogue of Microorganisms (GCM) 10K type strain sequencing project: providing services to taxonomists for standard genome sequencing and annotation.</title>
        <authorList>
            <consortium name="The Broad Institute Genomics Platform"/>
            <consortium name="The Broad Institute Genome Sequencing Center for Infectious Disease"/>
            <person name="Wu L."/>
            <person name="Ma J."/>
        </authorList>
    </citation>
    <scope>NUCLEOTIDE SEQUENCE [LARGE SCALE GENOMIC DNA]</scope>
    <source>
        <strain evidence="5">JCM 9687</strain>
    </source>
</reference>
<reference evidence="3" key="3">
    <citation type="submission" date="2023-12" db="EMBL/GenBank/DDBJ databases">
        <authorList>
            <person name="Sun Q."/>
            <person name="Inoue M."/>
        </authorList>
    </citation>
    <scope>NUCLEOTIDE SEQUENCE</scope>
    <source>
        <strain evidence="3">JCM 9687</strain>
    </source>
</reference>
<accession>A0ABP6RIW3</accession>
<dbReference type="Proteomes" id="UP001500483">
    <property type="component" value="Unassembled WGS sequence"/>
</dbReference>
<protein>
    <recommendedName>
        <fullName evidence="6">Phosphoenolpyruvate synthase</fullName>
    </recommendedName>
</protein>
<sequence length="896" mass="96524">MGPVTAAMIHDDARPTGAQVGNKFARLAEMRAAGLPVPRFCCLDAAVFREVAREIGGGIRRELDGIDFTDRASLDAAAKAIRDLFLDVPFPAGVERSVLDAFDATFAPGSLVAVRSSSVGRSERESEDSAADPFAGMGESFLYVGRDRVLGRVRECWASGFTAEALLYRHVQGLALDGFAVSVGVQEMVLGAKSFVLFTCDPATGADDAVLAAGHGIGEGVVQEKVGVDHYFLRSATGRCESHLAHKPELLGLDPDRPDAGPVPLPVPPELRDAPVLDEAQVREVAALGARVAALFGAPQDVEGVLTEDGTIRLVQARPIAIDLSTRKQWSNANVTESFSGTTTALTYSFARGFYRTIFHDLYRRYGVDRALLDASGPELERMIGYLGGRVYYDLDSWLHLHGQVAFFPLLRASWEQMMGLPVSGEGSLRSLAPTWPGVVGRLAGPLARLLRALARHDRAMREFETWWEGVIAPRRAVDWAQRDPLARIADFRAAWREVGAHWGVTLINDSVLSATTGAVRGLLAKWAPGLDEGVLNDLLCGGERNRGEAAVLSAVGLAELARARPEFLAAMDDRPAAQVWSEVDGGRHGDAFRAAVHEHLHRYGDRSVQDLKMEQPTLRAQPGALLRTVADYARAGLDRATFVEREERIRADAERRLTAALGARSPKLAVLRRLLDKLRRSVRHRENSRYCRSELFGLAKTVFHSLGEDLAAQGVLRSAADVVHLTEDEVFGHFDGTGVTRDLGAVAAVRKAEFEQDAPELPERFSTLGGVTTSLGAVRAAADPGGGELRGLGSSSGRVEGTARIVLDPRDPVEPGEDMILIARETDPGWLFLMLTAKGIVVERGTMLSHTAITGRKFGIPTVVSLRGATTAIPDGARIAVDGASGEVTVLEVPS</sequence>
<comment type="caution">
    <text evidence="3">The sequence shown here is derived from an EMBL/GenBank/DDBJ whole genome shotgun (WGS) entry which is preliminary data.</text>
</comment>
<proteinExistence type="predicted"/>
<evidence type="ECO:0008006" key="6">
    <source>
        <dbReference type="Google" id="ProtNLM"/>
    </source>
</evidence>
<organism evidence="3 5">
    <name type="scientific">Saccharopolyspora gregorii</name>
    <dbReference type="NCBI Taxonomy" id="33914"/>
    <lineage>
        <taxon>Bacteria</taxon>
        <taxon>Bacillati</taxon>
        <taxon>Actinomycetota</taxon>
        <taxon>Actinomycetes</taxon>
        <taxon>Pseudonocardiales</taxon>
        <taxon>Pseudonocardiaceae</taxon>
        <taxon>Saccharopolyspora</taxon>
    </lineage>
</organism>
<dbReference type="InterPro" id="IPR008279">
    <property type="entry name" value="PEP-util_enz_mobile_dom"/>
</dbReference>
<feature type="domain" description="PEP-utilising enzyme mobile" evidence="1">
    <location>
        <begin position="818"/>
        <end position="887"/>
    </location>
</feature>
<dbReference type="InterPro" id="IPR036637">
    <property type="entry name" value="Phosphohistidine_dom_sf"/>
</dbReference>
<evidence type="ECO:0000259" key="1">
    <source>
        <dbReference type="Pfam" id="PF00391"/>
    </source>
</evidence>
<dbReference type="InterPro" id="IPR002192">
    <property type="entry name" value="PPDK_AMP/ATP-bd"/>
</dbReference>
<dbReference type="EMBL" id="BAAAYK010000038">
    <property type="protein sequence ID" value="GAA3366187.1"/>
    <property type="molecule type" value="Genomic_DNA"/>
</dbReference>
<dbReference type="Pfam" id="PF00391">
    <property type="entry name" value="PEP-utilizers"/>
    <property type="match status" value="1"/>
</dbReference>